<evidence type="ECO:0000259" key="4">
    <source>
        <dbReference type="Pfam" id="PF18962"/>
    </source>
</evidence>
<dbReference type="Pfam" id="PF18962">
    <property type="entry name" value="Por_Secre_tail"/>
    <property type="match status" value="1"/>
</dbReference>
<evidence type="ECO:0000313" key="5">
    <source>
        <dbReference type="EMBL" id="AEA44034.1"/>
    </source>
</evidence>
<dbReference type="HOGENOM" id="CLU_638973_0_0_10"/>
<dbReference type="NCBIfam" id="TIGR04183">
    <property type="entry name" value="Por_Secre_tail"/>
    <property type="match status" value="1"/>
</dbReference>
<feature type="domain" description="Secretion system C-terminal sorting" evidence="4">
    <location>
        <begin position="355"/>
        <end position="428"/>
    </location>
</feature>
<sequence precursor="true">MKQLLLTLLSITAIGFSQFAQDGAKKPSGNNTNKINVHRPHKSHNYERNGSAWAFIDSTEYQYNVQGQVTSSISQTNGNYTERTFHNYDYLFQLTSETRDIYDPLAITWKPANKAQITYNDHFDETLHERSIYNAGNWEIYYGYKYVYQYNSSNQITEKIEFAYIDNVIEYRENQKFSDIVYDNNNNMTQQIISNWSGSQFVYYRKFIKTYNPDNTLATCNVFLWNSTTMNWDEEYRETYSYGLNGSNTNVCEYYISNNYEISFRRIIEFDSFQNLTLDVIEPWDNVTNNWSSNFLDKFENTYTYDQNDYLTQQTNLYATDSSSTIFHTRKDYFDFETFDSQLGIESIPEGIISIYPNPMETECTIDLSTLNGEVTSVRLFDMSGNLISELPLSANQKINFSSNDLSKGLYFLEIESTKRKIQSKIMVK</sequence>
<dbReference type="InterPro" id="IPR026444">
    <property type="entry name" value="Secre_tail"/>
</dbReference>
<protein>
    <recommendedName>
        <fullName evidence="4">Secretion system C-terminal sorting domain-containing protein</fullName>
    </recommendedName>
</protein>
<dbReference type="KEGG" id="fte:Fluta_2048"/>
<keyword evidence="6" id="KW-1185">Reference proteome</keyword>
<dbReference type="Gene3D" id="2.40.128.720">
    <property type="match status" value="1"/>
</dbReference>
<dbReference type="eggNOG" id="COG3209">
    <property type="taxonomic scope" value="Bacteria"/>
</dbReference>
<proteinExistence type="predicted"/>
<gene>
    <name evidence="5" type="ordered locus">Fluta_2048</name>
</gene>
<evidence type="ECO:0000256" key="1">
    <source>
        <dbReference type="ARBA" id="ARBA00022729"/>
    </source>
</evidence>
<dbReference type="EMBL" id="CP002542">
    <property type="protein sequence ID" value="AEA44034.1"/>
    <property type="molecule type" value="Genomic_DNA"/>
</dbReference>
<dbReference type="STRING" id="755732.Fluta_2048"/>
<dbReference type="Proteomes" id="UP000007463">
    <property type="component" value="Chromosome"/>
</dbReference>
<feature type="signal peptide" evidence="3">
    <location>
        <begin position="1"/>
        <end position="20"/>
    </location>
</feature>
<reference evidence="5 6" key="1">
    <citation type="journal article" date="2011" name="Stand. Genomic Sci.">
        <title>Complete genome sequence of the gliding freshwater bacterium Fluviicola taffensis type strain (RW262).</title>
        <authorList>
            <person name="Woyke T."/>
            <person name="Chertkov O."/>
            <person name="Lapidus A."/>
            <person name="Nolan M."/>
            <person name="Lucas S."/>
            <person name="Del Rio T.G."/>
            <person name="Tice H."/>
            <person name="Cheng J.F."/>
            <person name="Tapia R."/>
            <person name="Han C."/>
            <person name="Goodwin L."/>
            <person name="Pitluck S."/>
            <person name="Liolios K."/>
            <person name="Pagani I."/>
            <person name="Ivanova N."/>
            <person name="Huntemann M."/>
            <person name="Mavromatis K."/>
            <person name="Mikhailova N."/>
            <person name="Pati A."/>
            <person name="Chen A."/>
            <person name="Palaniappan K."/>
            <person name="Land M."/>
            <person name="Hauser L."/>
            <person name="Brambilla E.M."/>
            <person name="Rohde M."/>
            <person name="Mwirichia R."/>
            <person name="Sikorski J."/>
            <person name="Tindall B.J."/>
            <person name="Goker M."/>
            <person name="Bristow J."/>
            <person name="Eisen J.A."/>
            <person name="Markowitz V."/>
            <person name="Hugenholtz P."/>
            <person name="Klenk H.P."/>
            <person name="Kyrpides N.C."/>
        </authorList>
    </citation>
    <scope>NUCLEOTIDE SEQUENCE [LARGE SCALE GENOMIC DNA]</scope>
    <source>
        <strain evidence="6">DSM 16823 / RW262 / RW262</strain>
    </source>
</reference>
<evidence type="ECO:0000313" key="6">
    <source>
        <dbReference type="Proteomes" id="UP000007463"/>
    </source>
</evidence>
<evidence type="ECO:0000256" key="2">
    <source>
        <dbReference type="SAM" id="MobiDB-lite"/>
    </source>
</evidence>
<feature type="region of interest" description="Disordered" evidence="2">
    <location>
        <begin position="22"/>
        <end position="45"/>
    </location>
</feature>
<dbReference type="OrthoDB" id="1491720at2"/>
<evidence type="ECO:0000256" key="3">
    <source>
        <dbReference type="SAM" id="SignalP"/>
    </source>
</evidence>
<organism evidence="5 6">
    <name type="scientific">Fluviicola taffensis (strain DSM 16823 / NCIMB 13979 / RW262)</name>
    <dbReference type="NCBI Taxonomy" id="755732"/>
    <lineage>
        <taxon>Bacteria</taxon>
        <taxon>Pseudomonadati</taxon>
        <taxon>Bacteroidota</taxon>
        <taxon>Flavobacteriia</taxon>
        <taxon>Flavobacteriales</taxon>
        <taxon>Crocinitomicaceae</taxon>
        <taxon>Fluviicola</taxon>
    </lineage>
</organism>
<accession>F2IKD1</accession>
<reference evidence="6" key="2">
    <citation type="submission" date="2011-02" db="EMBL/GenBank/DDBJ databases">
        <title>The complete genome of Fluviicola taffensis DSM 16823.</title>
        <authorList>
            <consortium name="US DOE Joint Genome Institute (JGI-PGF)"/>
            <person name="Lucas S."/>
            <person name="Copeland A."/>
            <person name="Lapidus A."/>
            <person name="Bruce D."/>
            <person name="Goodwin L."/>
            <person name="Pitluck S."/>
            <person name="Kyrpides N."/>
            <person name="Mavromatis K."/>
            <person name="Ivanova N."/>
            <person name="Mikhailova N."/>
            <person name="Pagani I."/>
            <person name="Chertkov O."/>
            <person name="Detter J.C."/>
            <person name="Han C."/>
            <person name="Tapia R."/>
            <person name="Land M."/>
            <person name="Hauser L."/>
            <person name="Markowitz V."/>
            <person name="Cheng J.-F."/>
            <person name="Hugenholtz P."/>
            <person name="Woyke T."/>
            <person name="Wu D."/>
            <person name="Tindall B."/>
            <person name="Pomrenke H.G."/>
            <person name="Brambilla E."/>
            <person name="Klenk H.-P."/>
            <person name="Eisen J.A."/>
        </authorList>
    </citation>
    <scope>NUCLEOTIDE SEQUENCE [LARGE SCALE GENOMIC DNA]</scope>
    <source>
        <strain evidence="6">DSM 16823 / RW262 / RW262</strain>
    </source>
</reference>
<name>F2IKD1_FLUTR</name>
<feature type="chain" id="PRO_5003278705" description="Secretion system C-terminal sorting domain-containing protein" evidence="3">
    <location>
        <begin position="21"/>
        <end position="429"/>
    </location>
</feature>
<dbReference type="RefSeq" id="WP_013686804.1">
    <property type="nucleotide sequence ID" value="NC_015321.1"/>
</dbReference>
<keyword evidence="1 3" id="KW-0732">Signal</keyword>
<dbReference type="AlphaFoldDB" id="F2IKD1"/>